<dbReference type="EMBL" id="AQGV01000012">
    <property type="protein sequence ID" value="MBE0368257.1"/>
    <property type="molecule type" value="Genomic_DNA"/>
</dbReference>
<gene>
    <name evidence="1" type="ORF">PAUR_a1820</name>
</gene>
<organism evidence="1 2">
    <name type="scientific">Pseudoalteromonas aurantia 208</name>
    <dbReference type="NCBI Taxonomy" id="1314867"/>
    <lineage>
        <taxon>Bacteria</taxon>
        <taxon>Pseudomonadati</taxon>
        <taxon>Pseudomonadota</taxon>
        <taxon>Gammaproteobacteria</taxon>
        <taxon>Alteromonadales</taxon>
        <taxon>Pseudoalteromonadaceae</taxon>
        <taxon>Pseudoalteromonas</taxon>
    </lineage>
</organism>
<accession>A0ABR9EBP9</accession>
<dbReference type="Proteomes" id="UP000615755">
    <property type="component" value="Unassembled WGS sequence"/>
</dbReference>
<evidence type="ECO:0000313" key="1">
    <source>
        <dbReference type="EMBL" id="MBE0368257.1"/>
    </source>
</evidence>
<dbReference type="RefSeq" id="WP_192507560.1">
    <property type="nucleotide sequence ID" value="NZ_AQGV01000012.1"/>
</dbReference>
<proteinExistence type="predicted"/>
<name>A0ABR9EBP9_9GAMM</name>
<protein>
    <submittedName>
        <fullName evidence="1">Uncharacterized protein</fullName>
    </submittedName>
</protein>
<sequence>MKVDDSTLIQKIWTLQLSNLVTGALFRYVGNRYGVVEDNDFWLRAGSIHRTQRHKITDSIGKQQILKRLRKLVETGHLNSDYHEHMFFINTKQAKDAFEHARDFWLKNGVPTGYKGGRALCASIENFEHLKDECLKSLNSKFRSVCWHDLEVNIQKAKQR</sequence>
<evidence type="ECO:0000313" key="2">
    <source>
        <dbReference type="Proteomes" id="UP000615755"/>
    </source>
</evidence>
<keyword evidence="2" id="KW-1185">Reference proteome</keyword>
<comment type="caution">
    <text evidence="1">The sequence shown here is derived from an EMBL/GenBank/DDBJ whole genome shotgun (WGS) entry which is preliminary data.</text>
</comment>
<reference evidence="1 2" key="1">
    <citation type="submission" date="2015-03" db="EMBL/GenBank/DDBJ databases">
        <title>Genome sequence of Pseudoalteromonas aurantia.</title>
        <authorList>
            <person name="Xie B.-B."/>
            <person name="Rong J.-C."/>
            <person name="Qin Q.-L."/>
            <person name="Zhang Y.-Z."/>
        </authorList>
    </citation>
    <scope>NUCLEOTIDE SEQUENCE [LARGE SCALE GENOMIC DNA]</scope>
    <source>
        <strain evidence="1 2">208</strain>
    </source>
</reference>